<name>A0AAU9IDU2_9CILI</name>
<dbReference type="InterPro" id="IPR038336">
    <property type="entry name" value="NET_sf"/>
</dbReference>
<evidence type="ECO:0000256" key="4">
    <source>
        <dbReference type="PROSITE-ProRule" id="PRU00035"/>
    </source>
</evidence>
<dbReference type="Gene3D" id="1.20.1270.220">
    <property type="match status" value="1"/>
</dbReference>
<dbReference type="PRINTS" id="PR00503">
    <property type="entry name" value="BROMODOMAIN"/>
</dbReference>
<dbReference type="InterPro" id="IPR001487">
    <property type="entry name" value="Bromodomain"/>
</dbReference>
<evidence type="ECO:0000259" key="5">
    <source>
        <dbReference type="PROSITE" id="PS50014"/>
    </source>
</evidence>
<dbReference type="AlphaFoldDB" id="A0AAU9IDU2"/>
<dbReference type="Pfam" id="PF17035">
    <property type="entry name" value="BET"/>
    <property type="match status" value="1"/>
</dbReference>
<keyword evidence="7" id="KW-1185">Reference proteome</keyword>
<organism evidence="6 7">
    <name type="scientific">Blepharisma stoltei</name>
    <dbReference type="NCBI Taxonomy" id="1481888"/>
    <lineage>
        <taxon>Eukaryota</taxon>
        <taxon>Sar</taxon>
        <taxon>Alveolata</taxon>
        <taxon>Ciliophora</taxon>
        <taxon>Postciliodesmatophora</taxon>
        <taxon>Heterotrichea</taxon>
        <taxon>Heterotrichida</taxon>
        <taxon>Blepharismidae</taxon>
        <taxon>Blepharisma</taxon>
    </lineage>
</organism>
<comment type="caution">
    <text evidence="6">The sequence shown here is derived from an EMBL/GenBank/DDBJ whole genome shotgun (WGS) entry which is preliminary data.</text>
</comment>
<dbReference type="Proteomes" id="UP001162131">
    <property type="component" value="Unassembled WGS sequence"/>
</dbReference>
<gene>
    <name evidence="6" type="ORF">BSTOLATCC_MIC8420</name>
</gene>
<evidence type="ECO:0000256" key="1">
    <source>
        <dbReference type="ARBA" id="ARBA00023015"/>
    </source>
</evidence>
<dbReference type="Gene3D" id="1.20.920.10">
    <property type="entry name" value="Bromodomain-like"/>
    <property type="match status" value="1"/>
</dbReference>
<dbReference type="PROSITE" id="PS50014">
    <property type="entry name" value="BROMODOMAIN_2"/>
    <property type="match status" value="1"/>
</dbReference>
<evidence type="ECO:0000313" key="7">
    <source>
        <dbReference type="Proteomes" id="UP001162131"/>
    </source>
</evidence>
<keyword evidence="1" id="KW-0805">Transcription regulation</keyword>
<dbReference type="Pfam" id="PF00439">
    <property type="entry name" value="Bromodomain"/>
    <property type="match status" value="1"/>
</dbReference>
<keyword evidence="3" id="KW-0804">Transcription</keyword>
<dbReference type="InterPro" id="IPR036427">
    <property type="entry name" value="Bromodomain-like_sf"/>
</dbReference>
<evidence type="ECO:0000256" key="2">
    <source>
        <dbReference type="ARBA" id="ARBA00023117"/>
    </source>
</evidence>
<accession>A0AAU9IDU2</accession>
<protein>
    <recommendedName>
        <fullName evidence="5">Bromo domain-containing protein</fullName>
    </recommendedName>
</protein>
<reference evidence="6" key="1">
    <citation type="submission" date="2021-09" db="EMBL/GenBank/DDBJ databases">
        <authorList>
            <consortium name="AG Swart"/>
            <person name="Singh M."/>
            <person name="Singh A."/>
            <person name="Seah K."/>
            <person name="Emmerich C."/>
        </authorList>
    </citation>
    <scope>NUCLEOTIDE SEQUENCE</scope>
    <source>
        <strain evidence="6">ATCC30299</strain>
    </source>
</reference>
<evidence type="ECO:0000256" key="3">
    <source>
        <dbReference type="ARBA" id="ARBA00023163"/>
    </source>
</evidence>
<proteinExistence type="predicted"/>
<feature type="domain" description="Bromo" evidence="5">
    <location>
        <begin position="30"/>
        <end position="102"/>
    </location>
</feature>
<dbReference type="SUPFAM" id="SSF47370">
    <property type="entry name" value="Bromodomain"/>
    <property type="match status" value="1"/>
</dbReference>
<dbReference type="PANTHER" id="PTHR45926">
    <property type="entry name" value="OSJNBA0053K19.4 PROTEIN"/>
    <property type="match status" value="1"/>
</dbReference>
<evidence type="ECO:0000313" key="6">
    <source>
        <dbReference type="EMBL" id="CAG9313144.1"/>
    </source>
</evidence>
<dbReference type="EMBL" id="CAJZBQ010000010">
    <property type="protein sequence ID" value="CAG9313144.1"/>
    <property type="molecule type" value="Genomic_DNA"/>
</dbReference>
<dbReference type="SMART" id="SM00297">
    <property type="entry name" value="BROMO"/>
    <property type="match status" value="1"/>
</dbReference>
<sequence length="212" mass="24300">MSSTSKQGPPKLLLTRDECIRAQGLLKALSRQPGAHWFRLPVDFVGLGLTDYPEIIKEPMDLSTVRKRLVNNEYQNLDEFIFDVQLIWDNCKTYNPAGSVVAEEASKCEQFMHDYCTEHNIPQPSPIRRPREPVIPVEEKTELSELVKKVSHDALAHIVTIVENECPQAYTQLDKERVMISLDMINKATFDKLKEVIHTDVGMPNKKQKIEE</sequence>
<dbReference type="InterPro" id="IPR027353">
    <property type="entry name" value="NET_dom"/>
</dbReference>
<keyword evidence="2 4" id="KW-0103">Bromodomain</keyword>